<dbReference type="GO" id="GO:0003676">
    <property type="term" value="F:nucleic acid binding"/>
    <property type="evidence" value="ECO:0007669"/>
    <property type="project" value="InterPro"/>
</dbReference>
<feature type="domain" description="DDE-1" evidence="1">
    <location>
        <begin position="29"/>
        <end position="171"/>
    </location>
</feature>
<gene>
    <name evidence="2" type="ORF">PR001_g27980</name>
</gene>
<sequence>MFASTTAYTTVEQVGVRVVPALTAGSDSQRITIALFVRADGLVLPPHFVFKGQPDGEVEREVRSYAPPHVATCSVQKNAWCDNRVMQEWIEESFRPNVTGYSVLLFYALMTHTMDSVLDELGAMGTSVHFDPPGCTGKAQPLDVGVMSPLKTHLRQTCAQTAVLNAMSTNSPLHGMLDEASPVSAVDAQDNDTLRAHDVLSDRINESASEEISVCGGVNESAGE</sequence>
<evidence type="ECO:0000313" key="3">
    <source>
        <dbReference type="Proteomes" id="UP000429607"/>
    </source>
</evidence>
<evidence type="ECO:0000313" key="2">
    <source>
        <dbReference type="EMBL" id="KAE8967831.1"/>
    </source>
</evidence>
<proteinExistence type="predicted"/>
<protein>
    <recommendedName>
        <fullName evidence="1">DDE-1 domain-containing protein</fullName>
    </recommendedName>
</protein>
<evidence type="ECO:0000259" key="1">
    <source>
        <dbReference type="Pfam" id="PF03184"/>
    </source>
</evidence>
<dbReference type="EMBL" id="QXFV01004786">
    <property type="protein sequence ID" value="KAE8967831.1"/>
    <property type="molecule type" value="Genomic_DNA"/>
</dbReference>
<reference evidence="2 3" key="1">
    <citation type="submission" date="2018-09" db="EMBL/GenBank/DDBJ databases">
        <title>Genomic investigation of the strawberry pathogen Phytophthora fragariae indicates pathogenicity is determined by transcriptional variation in three key races.</title>
        <authorList>
            <person name="Adams T.M."/>
            <person name="Armitage A.D."/>
            <person name="Sobczyk M.K."/>
            <person name="Bates H.J."/>
            <person name="Dunwell J.M."/>
            <person name="Nellist C.F."/>
            <person name="Harrison R.J."/>
        </authorList>
    </citation>
    <scope>NUCLEOTIDE SEQUENCE [LARGE SCALE GENOMIC DNA]</scope>
    <source>
        <strain evidence="2 3">SCRP249</strain>
    </source>
</reference>
<name>A0A6A3HE72_9STRA</name>
<dbReference type="InterPro" id="IPR004875">
    <property type="entry name" value="DDE_SF_endonuclease_dom"/>
</dbReference>
<dbReference type="AlphaFoldDB" id="A0A6A3HE72"/>
<dbReference type="Pfam" id="PF03184">
    <property type="entry name" value="DDE_1"/>
    <property type="match status" value="1"/>
</dbReference>
<accession>A0A6A3HE72</accession>
<comment type="caution">
    <text evidence="2">The sequence shown here is derived from an EMBL/GenBank/DDBJ whole genome shotgun (WGS) entry which is preliminary data.</text>
</comment>
<organism evidence="2 3">
    <name type="scientific">Phytophthora rubi</name>
    <dbReference type="NCBI Taxonomy" id="129364"/>
    <lineage>
        <taxon>Eukaryota</taxon>
        <taxon>Sar</taxon>
        <taxon>Stramenopiles</taxon>
        <taxon>Oomycota</taxon>
        <taxon>Peronosporomycetes</taxon>
        <taxon>Peronosporales</taxon>
        <taxon>Peronosporaceae</taxon>
        <taxon>Phytophthora</taxon>
    </lineage>
</organism>
<dbReference type="Proteomes" id="UP000429607">
    <property type="component" value="Unassembled WGS sequence"/>
</dbReference>